<feature type="region of interest" description="Disordered" evidence="13">
    <location>
        <begin position="964"/>
        <end position="993"/>
    </location>
</feature>
<dbReference type="CDD" id="cd03181">
    <property type="entry name" value="GST_C_EF1Bgamma_like"/>
    <property type="match status" value="1"/>
</dbReference>
<dbReference type="InterPro" id="IPR036282">
    <property type="entry name" value="Glutathione-S-Trfase_C_sf"/>
</dbReference>
<feature type="compositionally biased region" description="Basic residues" evidence="13">
    <location>
        <begin position="1039"/>
        <end position="1049"/>
    </location>
</feature>
<keyword evidence="4 12" id="KW-0436">Ligase</keyword>
<dbReference type="Gene3D" id="1.20.1050.10">
    <property type="match status" value="1"/>
</dbReference>
<reference evidence="15 16" key="1">
    <citation type="submission" date="2024-06" db="EMBL/GenBank/DDBJ databases">
        <title>The draft genome of Grus japonensis, version 3.</title>
        <authorList>
            <person name="Nabeshima K."/>
            <person name="Suzuki S."/>
            <person name="Onuma M."/>
        </authorList>
    </citation>
    <scope>NUCLEOTIDE SEQUENCE [LARGE SCALE GENOMIC DNA]</scope>
    <source>
        <strain evidence="15 16">451A</strain>
    </source>
</reference>
<keyword evidence="6" id="KW-0378">Hydrolase</keyword>
<dbReference type="Gene3D" id="3.40.50.620">
    <property type="entry name" value="HUPs"/>
    <property type="match status" value="2"/>
</dbReference>
<evidence type="ECO:0000256" key="2">
    <source>
        <dbReference type="ARBA" id="ARBA00008532"/>
    </source>
</evidence>
<dbReference type="InterPro" id="IPR014729">
    <property type="entry name" value="Rossmann-like_a/b/a_fold"/>
</dbReference>
<dbReference type="InterPro" id="IPR002303">
    <property type="entry name" value="Valyl-tRNA_ligase"/>
</dbReference>
<dbReference type="FunFam" id="3.75.10.10:FF:000004">
    <property type="entry name" value="N(G),N(G)-dimethylarginine dimethylaminohydrolase 1"/>
    <property type="match status" value="1"/>
</dbReference>
<dbReference type="PANTHER" id="PTHR11946:SF109">
    <property type="entry name" value="VALINE--TRNA LIGASE"/>
    <property type="match status" value="1"/>
</dbReference>
<protein>
    <recommendedName>
        <fullName evidence="3">valine--tRNA ligase</fullName>
        <ecNumber evidence="3">6.1.1.9</ecNumber>
    </recommendedName>
    <alternativeName>
        <fullName evidence="10">Valyl-tRNA synthetase</fullName>
    </alternativeName>
</protein>
<evidence type="ECO:0000259" key="14">
    <source>
        <dbReference type="PROSITE" id="PS50405"/>
    </source>
</evidence>
<dbReference type="Pfam" id="PF00133">
    <property type="entry name" value="tRNA-synt_1"/>
    <property type="match status" value="1"/>
</dbReference>
<dbReference type="InterPro" id="IPR002300">
    <property type="entry name" value="aa-tRNA-synth_Ia"/>
</dbReference>
<name>A0ABC9XV14_GRUJA</name>
<comment type="catalytic activity">
    <reaction evidence="11">
        <text>tRNA(Val) + L-valine + ATP = L-valyl-tRNA(Val) + AMP + diphosphate</text>
        <dbReference type="Rhea" id="RHEA:10704"/>
        <dbReference type="Rhea" id="RHEA-COMP:9672"/>
        <dbReference type="Rhea" id="RHEA-COMP:9708"/>
        <dbReference type="ChEBI" id="CHEBI:30616"/>
        <dbReference type="ChEBI" id="CHEBI:33019"/>
        <dbReference type="ChEBI" id="CHEBI:57762"/>
        <dbReference type="ChEBI" id="CHEBI:78442"/>
        <dbReference type="ChEBI" id="CHEBI:78537"/>
        <dbReference type="ChEBI" id="CHEBI:456215"/>
        <dbReference type="EC" id="6.1.1.9"/>
    </reaction>
</comment>
<dbReference type="Pfam" id="PF00043">
    <property type="entry name" value="GST_C"/>
    <property type="match status" value="1"/>
</dbReference>
<dbReference type="GO" id="GO:0005524">
    <property type="term" value="F:ATP binding"/>
    <property type="evidence" value="ECO:0007669"/>
    <property type="project" value="UniProtKB-KW"/>
</dbReference>
<dbReference type="Gene3D" id="1.10.730.10">
    <property type="entry name" value="Isoleucyl-tRNA Synthetase, Domain 1"/>
    <property type="match status" value="1"/>
</dbReference>
<keyword evidence="7 12" id="KW-0067">ATP-binding</keyword>
<evidence type="ECO:0000313" key="15">
    <source>
        <dbReference type="EMBL" id="GAB0201599.1"/>
    </source>
</evidence>
<dbReference type="FunFam" id="3.40.50.620:FF:000119">
    <property type="entry name" value="Putative valine--tRNA ligase-like"/>
    <property type="match status" value="1"/>
</dbReference>
<dbReference type="SUPFAM" id="SSF52374">
    <property type="entry name" value="Nucleotidylyl transferase"/>
    <property type="match status" value="1"/>
</dbReference>
<dbReference type="SUPFAM" id="SSF50677">
    <property type="entry name" value="ValRS/IleRS/LeuRS editing domain"/>
    <property type="match status" value="1"/>
</dbReference>
<keyword evidence="8 12" id="KW-0648">Protein biosynthesis</keyword>
<evidence type="ECO:0000256" key="7">
    <source>
        <dbReference type="ARBA" id="ARBA00022840"/>
    </source>
</evidence>
<keyword evidence="5 12" id="KW-0547">Nucleotide-binding</keyword>
<sequence length="1431" mass="156341">MAGGGPPQRRRRAGEELRRGLGVLEAELRGRAFLVGDGVTLADITVACALLGPFQHVLDAAARAPFPSVTRWFLSCVGQPQFRAVLGDVVLCGDRMGPPPPLELGPVGQDAVGQDSAQQDAVGQDAVGRDAVGQDSAQQDAVGQDAVGQDSATPPAKSAAQLKKEAKKREKLEKFQQKQEKNRELQAKAKAPRKERRDPGVLTYDVPTPPGEKKDVSVPLPESYSPRYVEAAWYSWWERQGFFKPEYGRSSLAEPNPRGVFMMCVPPPNVTGSLHLGHALTSAIQDALTRWHRMRGETTLWNPGCDHAGIATQVVVERQLWRQRGLTRHQLGREEFLREVWRWKEEKGDRIYQQLRRLGASMDWDRACFTMDPRPSRAVREAFVRLHASGLIYRSTRLVHWSCALRSAISDIEVDKVELGGRTLLRVPGYESPVEFGVLVAFAYPLEGDGEGEGQEVVVATTRLETMLGDVAVAVHPEDPRYQHLRGRRVRHPFTGQSLPVLHDPFVDSAFGTGAVKITPAHDGTDFEVGRRHGLPSPSVIGEDGRMVNVPRPFLGLPRFTARAAVLEALKERGLFRGVTENPMAVPICSRSKDVVEPLLKPQWYLRCQGLARGAAAAVRRGDLRLRPPAHTRAWFQWMDNIRDWCISRQLWWGHRIPAYFVTIDDPNVPPGEDEDERYWVSGRSEAEARDEAARRFGVTPERVSLRQDEDVLDTWFSSGLFPFSIFGWPEPSPELALFYPGTLLETGRDILGFWVARMVMLALALTGRLPFREVYLHAIVRDAHGRKMSKSLGNVIDPLDVISGISLRDLHRQLESSNLDPAELERAREGQKRDFPNGIPECGTDALRFALCAYTAQGRDINLDVGRVLGYRHFCNKVWNGARFILRALGPDYRPPPDLQIRGRMGLGERWVLSRLSRAVGQCGAALEGFDFPAATSAIHGFWLYELCDVYLECVKPVLARESGTLPPRDDAADPPDDAADADDADDVRGDVGDAGAARDALFTCLDAGLRLLAPFMPFPLRLPLPRARPVPLAGRGGRGHHGVRAQRRAGPAQPPQPPRAGPQPPPLFPAVPGPLLGGKGGAGPPPNPRAGGGGAHPRAGGRGEGATNPPPGCAVAVASDRCTVHLLLKGVVDAPKELAKLGGRREELGRALERLRERRGGEGYREKVPPHVQEAEGAKLAQMEAELEKWGVYAGILRQKLGLQVVELPPAPAGLRSLLLEDLAVVQGETALLTRPWHRARRHELGGIRAVLEELKLRVVTVTDEGATLDGSDVLFTGREFFVGLSPWTNHRGAEAVADTFRDFTVSTVPVGGGGHLKSFCSMAAPDTIAIGSSEAARRAMKAMEQLSDHAYGRLSVPDDPAGNCLFVRPGGAPGGVLVHRSPEEFPGSLQPFQKVPGVTLVPAALSEAAKVGGALSSCCLLLNRRPDA</sequence>
<evidence type="ECO:0000256" key="12">
    <source>
        <dbReference type="RuleBase" id="RU363035"/>
    </source>
</evidence>
<accession>A0ABC9XV14</accession>
<dbReference type="GO" id="GO:0016787">
    <property type="term" value="F:hydrolase activity"/>
    <property type="evidence" value="ECO:0007669"/>
    <property type="project" value="UniProtKB-KW"/>
</dbReference>
<dbReference type="FunFam" id="3.90.740.10:FF:000005">
    <property type="entry name" value="Valine--tRNA ligase, mitochondrial"/>
    <property type="match status" value="1"/>
</dbReference>
<evidence type="ECO:0000256" key="10">
    <source>
        <dbReference type="ARBA" id="ARBA00029936"/>
    </source>
</evidence>
<dbReference type="NCBIfam" id="NF004349">
    <property type="entry name" value="PRK05729.1"/>
    <property type="match status" value="1"/>
</dbReference>
<dbReference type="SUPFAM" id="SSF47616">
    <property type="entry name" value="GST C-terminal domain-like"/>
    <property type="match status" value="1"/>
</dbReference>
<organism evidence="15 16">
    <name type="scientific">Grus japonensis</name>
    <name type="common">Japanese crane</name>
    <name type="synonym">Red-crowned crane</name>
    <dbReference type="NCBI Taxonomy" id="30415"/>
    <lineage>
        <taxon>Eukaryota</taxon>
        <taxon>Metazoa</taxon>
        <taxon>Chordata</taxon>
        <taxon>Craniata</taxon>
        <taxon>Vertebrata</taxon>
        <taxon>Euteleostomi</taxon>
        <taxon>Archelosauria</taxon>
        <taxon>Archosauria</taxon>
        <taxon>Dinosauria</taxon>
        <taxon>Saurischia</taxon>
        <taxon>Theropoda</taxon>
        <taxon>Coelurosauria</taxon>
        <taxon>Aves</taxon>
        <taxon>Neognathae</taxon>
        <taxon>Neoaves</taxon>
        <taxon>Gruiformes</taxon>
        <taxon>Gruidae</taxon>
        <taxon>Grus</taxon>
    </lineage>
</organism>
<dbReference type="PROSITE" id="PS50405">
    <property type="entry name" value="GST_CTER"/>
    <property type="match status" value="1"/>
</dbReference>
<dbReference type="InterPro" id="IPR009008">
    <property type="entry name" value="Val/Leu/Ile-tRNA-synth_edit"/>
</dbReference>
<dbReference type="SUPFAM" id="SSF55909">
    <property type="entry name" value="Pentein"/>
    <property type="match status" value="1"/>
</dbReference>
<dbReference type="InterPro" id="IPR004046">
    <property type="entry name" value="GST_C"/>
</dbReference>
<feature type="compositionally biased region" description="Basic and acidic residues" evidence="13">
    <location>
        <begin position="162"/>
        <end position="187"/>
    </location>
</feature>
<evidence type="ECO:0000256" key="9">
    <source>
        <dbReference type="ARBA" id="ARBA00023146"/>
    </source>
</evidence>
<evidence type="ECO:0000256" key="5">
    <source>
        <dbReference type="ARBA" id="ARBA00022741"/>
    </source>
</evidence>
<dbReference type="FunFam" id="3.40.50.620:FF:000020">
    <property type="entry name" value="Valine--tRNA ligase, mitochondrial"/>
    <property type="match status" value="1"/>
</dbReference>
<keyword evidence="16" id="KW-1185">Reference proteome</keyword>
<dbReference type="PRINTS" id="PR00986">
    <property type="entry name" value="TRNASYNTHVAL"/>
</dbReference>
<evidence type="ECO:0000256" key="4">
    <source>
        <dbReference type="ARBA" id="ARBA00022598"/>
    </source>
</evidence>
<dbReference type="Pfam" id="PF08264">
    <property type="entry name" value="Anticodon_1"/>
    <property type="match status" value="1"/>
</dbReference>
<dbReference type="GO" id="GO:0004832">
    <property type="term" value="F:valine-tRNA ligase activity"/>
    <property type="evidence" value="ECO:0007669"/>
    <property type="project" value="UniProtKB-EC"/>
</dbReference>
<evidence type="ECO:0000256" key="8">
    <source>
        <dbReference type="ARBA" id="ARBA00022917"/>
    </source>
</evidence>
<dbReference type="EMBL" id="BAAFJT010000032">
    <property type="protein sequence ID" value="GAB0201599.1"/>
    <property type="molecule type" value="Genomic_DNA"/>
</dbReference>
<feature type="region of interest" description="Disordered" evidence="13">
    <location>
        <begin position="1033"/>
        <end position="1114"/>
    </location>
</feature>
<dbReference type="InterPro" id="IPR010987">
    <property type="entry name" value="Glutathione-S-Trfase_C-like"/>
</dbReference>
<dbReference type="CDD" id="cd07962">
    <property type="entry name" value="Anticodon_Ia_Val"/>
    <property type="match status" value="1"/>
</dbReference>
<dbReference type="EC" id="6.1.1.9" evidence="3"/>
<dbReference type="SUPFAM" id="SSF47323">
    <property type="entry name" value="Anticodon-binding domain of a subclass of class I aminoacyl-tRNA synthetases"/>
    <property type="match status" value="1"/>
</dbReference>
<evidence type="ECO:0000256" key="13">
    <source>
        <dbReference type="SAM" id="MobiDB-lite"/>
    </source>
</evidence>
<dbReference type="InterPro" id="IPR033705">
    <property type="entry name" value="Anticodon_Ia_Val"/>
</dbReference>
<dbReference type="PANTHER" id="PTHR11946">
    <property type="entry name" value="VALYL-TRNA SYNTHETASES"/>
    <property type="match status" value="1"/>
</dbReference>
<dbReference type="Gene3D" id="3.90.740.10">
    <property type="entry name" value="Valyl/Leucyl/Isoleucyl-tRNA synthetase, editing domain"/>
    <property type="match status" value="1"/>
</dbReference>
<evidence type="ECO:0000256" key="11">
    <source>
        <dbReference type="ARBA" id="ARBA00047552"/>
    </source>
</evidence>
<dbReference type="PROSITE" id="PS00178">
    <property type="entry name" value="AA_TRNA_LIGASE_I"/>
    <property type="match status" value="1"/>
</dbReference>
<dbReference type="InterPro" id="IPR009080">
    <property type="entry name" value="tRNAsynth_Ia_anticodon-bd"/>
</dbReference>
<feature type="domain" description="GST C-terminal" evidence="14">
    <location>
        <begin position="1"/>
        <end position="102"/>
    </location>
</feature>
<comment type="similarity">
    <text evidence="2">Belongs to the DDAH family.</text>
</comment>
<proteinExistence type="inferred from homology"/>
<comment type="caution">
    <text evidence="15">The sequence shown here is derived from an EMBL/GenBank/DDBJ whole genome shotgun (WGS) entry which is preliminary data.</text>
</comment>
<evidence type="ECO:0000256" key="6">
    <source>
        <dbReference type="ARBA" id="ARBA00022801"/>
    </source>
</evidence>
<dbReference type="GO" id="GO:0006412">
    <property type="term" value="P:translation"/>
    <property type="evidence" value="ECO:0007669"/>
    <property type="project" value="UniProtKB-KW"/>
</dbReference>
<feature type="region of interest" description="Disordered" evidence="13">
    <location>
        <begin position="100"/>
        <end position="218"/>
    </location>
</feature>
<feature type="compositionally biased region" description="Pro residues" evidence="13">
    <location>
        <begin position="1054"/>
        <end position="1074"/>
    </location>
</feature>
<dbReference type="Proteomes" id="UP001623348">
    <property type="component" value="Unassembled WGS sequence"/>
</dbReference>
<dbReference type="InterPro" id="IPR013155">
    <property type="entry name" value="M/V/L/I-tRNA-synth_anticd-bd"/>
</dbReference>
<feature type="compositionally biased region" description="Acidic residues" evidence="13">
    <location>
        <begin position="974"/>
        <end position="987"/>
    </location>
</feature>
<evidence type="ECO:0000313" key="16">
    <source>
        <dbReference type="Proteomes" id="UP001623348"/>
    </source>
</evidence>
<dbReference type="NCBIfam" id="TIGR00422">
    <property type="entry name" value="valS"/>
    <property type="match status" value="1"/>
</dbReference>
<dbReference type="CDD" id="cd00817">
    <property type="entry name" value="ValRS_core"/>
    <property type="match status" value="1"/>
</dbReference>
<keyword evidence="9 12" id="KW-0030">Aminoacyl-tRNA synthetase</keyword>
<dbReference type="InterPro" id="IPR001412">
    <property type="entry name" value="aa-tRNA-synth_I_CS"/>
</dbReference>
<gene>
    <name evidence="15" type="ORF">GRJ2_002625500</name>
</gene>
<feature type="compositionally biased region" description="Gly residues" evidence="13">
    <location>
        <begin position="1092"/>
        <end position="1106"/>
    </location>
</feature>
<evidence type="ECO:0000256" key="3">
    <source>
        <dbReference type="ARBA" id="ARBA00013169"/>
    </source>
</evidence>
<evidence type="ECO:0000256" key="1">
    <source>
        <dbReference type="ARBA" id="ARBA00005594"/>
    </source>
</evidence>
<comment type="similarity">
    <text evidence="1 12">Belongs to the class-I aminoacyl-tRNA synthetase family.</text>
</comment>
<dbReference type="Gene3D" id="3.75.10.10">
    <property type="entry name" value="L-arginine/glycine Amidinotransferase, Chain A"/>
    <property type="match status" value="1"/>
</dbReference>